<dbReference type="EMBL" id="JADGJH010002333">
    <property type="protein sequence ID" value="KAJ3099682.1"/>
    <property type="molecule type" value="Genomic_DNA"/>
</dbReference>
<evidence type="ECO:0000313" key="2">
    <source>
        <dbReference type="EMBL" id="KAJ3099682.1"/>
    </source>
</evidence>
<proteinExistence type="predicted"/>
<name>A0AAD5SSF0_9FUNG</name>
<dbReference type="InterPro" id="IPR011990">
    <property type="entry name" value="TPR-like_helical_dom_sf"/>
</dbReference>
<dbReference type="Gene3D" id="1.25.40.10">
    <property type="entry name" value="Tetratricopeptide repeat domain"/>
    <property type="match status" value="1"/>
</dbReference>
<feature type="non-terminal residue" evidence="2">
    <location>
        <position position="87"/>
    </location>
</feature>
<dbReference type="PROSITE" id="PS50005">
    <property type="entry name" value="TPR"/>
    <property type="match status" value="1"/>
</dbReference>
<dbReference type="Pfam" id="PF13374">
    <property type="entry name" value="TPR_10"/>
    <property type="match status" value="1"/>
</dbReference>
<dbReference type="AlphaFoldDB" id="A0AAD5SSF0"/>
<dbReference type="Proteomes" id="UP001211907">
    <property type="component" value="Unassembled WGS sequence"/>
</dbReference>
<comment type="caution">
    <text evidence="2">The sequence shown here is derived from an EMBL/GenBank/DDBJ whole genome shotgun (WGS) entry which is preliminary data.</text>
</comment>
<reference evidence="2" key="1">
    <citation type="submission" date="2020-05" db="EMBL/GenBank/DDBJ databases">
        <title>Phylogenomic resolution of chytrid fungi.</title>
        <authorList>
            <person name="Stajich J.E."/>
            <person name="Amses K."/>
            <person name="Simmons R."/>
            <person name="Seto K."/>
            <person name="Myers J."/>
            <person name="Bonds A."/>
            <person name="Quandt C.A."/>
            <person name="Barry K."/>
            <person name="Liu P."/>
            <person name="Grigoriev I."/>
            <person name="Longcore J.E."/>
            <person name="James T.Y."/>
        </authorList>
    </citation>
    <scope>NUCLEOTIDE SEQUENCE</scope>
    <source>
        <strain evidence="2">JEL0513</strain>
    </source>
</reference>
<organism evidence="2 3">
    <name type="scientific">Physocladia obscura</name>
    <dbReference type="NCBI Taxonomy" id="109957"/>
    <lineage>
        <taxon>Eukaryota</taxon>
        <taxon>Fungi</taxon>
        <taxon>Fungi incertae sedis</taxon>
        <taxon>Chytridiomycota</taxon>
        <taxon>Chytridiomycota incertae sedis</taxon>
        <taxon>Chytridiomycetes</taxon>
        <taxon>Chytridiales</taxon>
        <taxon>Chytriomycetaceae</taxon>
        <taxon>Physocladia</taxon>
    </lineage>
</organism>
<keyword evidence="1" id="KW-0802">TPR repeat</keyword>
<evidence type="ECO:0000313" key="3">
    <source>
        <dbReference type="Proteomes" id="UP001211907"/>
    </source>
</evidence>
<dbReference type="SUPFAM" id="SSF48452">
    <property type="entry name" value="TPR-like"/>
    <property type="match status" value="1"/>
</dbReference>
<feature type="repeat" description="TPR" evidence="1">
    <location>
        <begin position="29"/>
        <end position="62"/>
    </location>
</feature>
<evidence type="ECO:0000256" key="1">
    <source>
        <dbReference type="PROSITE-ProRule" id="PRU00339"/>
    </source>
</evidence>
<dbReference type="InterPro" id="IPR019734">
    <property type="entry name" value="TPR_rpt"/>
</dbReference>
<gene>
    <name evidence="2" type="ORF">HK100_004850</name>
</gene>
<keyword evidence="3" id="KW-1185">Reference proteome</keyword>
<sequence>MYGLEQQILQKSLDIQVKIYGTCEHVDVASALNNLGLLAMNQGKYDEAQKYLDKSHAIYINAHGSKSHCDLKKVQRNVRKLKLRIEQ</sequence>
<accession>A0AAD5SSF0</accession>
<protein>
    <submittedName>
        <fullName evidence="2">Uncharacterized protein</fullName>
    </submittedName>
</protein>